<feature type="transmembrane region" description="Helical" evidence="8">
    <location>
        <begin position="66"/>
        <end position="83"/>
    </location>
</feature>
<dbReference type="PANTHER" id="PTHR23501">
    <property type="entry name" value="MAJOR FACILITATOR SUPERFAMILY"/>
    <property type="match status" value="1"/>
</dbReference>
<comment type="caution">
    <text evidence="9">The sequence shown here is derived from an EMBL/GenBank/DDBJ whole genome shotgun (WGS) entry which is preliminary data.</text>
</comment>
<feature type="transmembrane region" description="Helical" evidence="8">
    <location>
        <begin position="103"/>
        <end position="122"/>
    </location>
</feature>
<dbReference type="HOGENOM" id="CLU_012970_1_0_1"/>
<evidence type="ECO:0000256" key="6">
    <source>
        <dbReference type="ARBA" id="ARBA00023136"/>
    </source>
</evidence>
<evidence type="ECO:0008006" key="11">
    <source>
        <dbReference type="Google" id="ProtNLM"/>
    </source>
</evidence>
<organism evidence="9 10">
    <name type="scientific">Dactylellina haptotyla (strain CBS 200.50)</name>
    <name type="common">Nematode-trapping fungus</name>
    <name type="synonym">Monacrosporium haptotylum</name>
    <dbReference type="NCBI Taxonomy" id="1284197"/>
    <lineage>
        <taxon>Eukaryota</taxon>
        <taxon>Fungi</taxon>
        <taxon>Dikarya</taxon>
        <taxon>Ascomycota</taxon>
        <taxon>Pezizomycotina</taxon>
        <taxon>Orbiliomycetes</taxon>
        <taxon>Orbiliales</taxon>
        <taxon>Orbiliaceae</taxon>
        <taxon>Dactylellina</taxon>
    </lineage>
</organism>
<comment type="similarity">
    <text evidence="2">Belongs to the major facilitator superfamily.</text>
</comment>
<feature type="transmembrane region" description="Helical" evidence="8">
    <location>
        <begin position="277"/>
        <end position="297"/>
    </location>
</feature>
<feature type="transmembrane region" description="Helical" evidence="8">
    <location>
        <begin position="478"/>
        <end position="498"/>
    </location>
</feature>
<dbReference type="FunFam" id="1.20.1250.20:FF:000284">
    <property type="entry name" value="Siderophore iron transporter mirB"/>
    <property type="match status" value="1"/>
</dbReference>
<feature type="transmembrane region" description="Helical" evidence="8">
    <location>
        <begin position="346"/>
        <end position="363"/>
    </location>
</feature>
<dbReference type="GO" id="GO:0022857">
    <property type="term" value="F:transmembrane transporter activity"/>
    <property type="evidence" value="ECO:0007669"/>
    <property type="project" value="InterPro"/>
</dbReference>
<dbReference type="GO" id="GO:0005886">
    <property type="term" value="C:plasma membrane"/>
    <property type="evidence" value="ECO:0007669"/>
    <property type="project" value="TreeGrafter"/>
</dbReference>
<reference evidence="9 10" key="1">
    <citation type="journal article" date="2013" name="PLoS Genet.">
        <title>Genomic mechanisms accounting for the adaptation to parasitism in nematode-trapping fungi.</title>
        <authorList>
            <person name="Meerupati T."/>
            <person name="Andersson K.M."/>
            <person name="Friman E."/>
            <person name="Kumar D."/>
            <person name="Tunlid A."/>
            <person name="Ahren D."/>
        </authorList>
    </citation>
    <scope>NUCLEOTIDE SEQUENCE [LARGE SCALE GENOMIC DNA]</scope>
    <source>
        <strain evidence="9 10">CBS 200.50</strain>
    </source>
</reference>
<feature type="transmembrane region" description="Helical" evidence="8">
    <location>
        <begin position="309"/>
        <end position="326"/>
    </location>
</feature>
<keyword evidence="6 8" id="KW-0472">Membrane</keyword>
<keyword evidence="4 8" id="KW-0812">Transmembrane</keyword>
<evidence type="ECO:0000256" key="2">
    <source>
        <dbReference type="ARBA" id="ARBA00008335"/>
    </source>
</evidence>
<dbReference type="Gene3D" id="1.20.1250.20">
    <property type="entry name" value="MFS general substrate transporter like domains"/>
    <property type="match status" value="2"/>
</dbReference>
<feature type="compositionally biased region" description="Basic and acidic residues" evidence="7">
    <location>
        <begin position="18"/>
        <end position="31"/>
    </location>
</feature>
<dbReference type="InterPro" id="IPR036259">
    <property type="entry name" value="MFS_trans_sf"/>
</dbReference>
<keyword evidence="3" id="KW-0813">Transport</keyword>
<feature type="transmembrane region" description="Helical" evidence="8">
    <location>
        <begin position="222"/>
        <end position="244"/>
    </location>
</feature>
<evidence type="ECO:0000256" key="1">
    <source>
        <dbReference type="ARBA" id="ARBA00004141"/>
    </source>
</evidence>
<accession>S8AGY6</accession>
<evidence type="ECO:0000256" key="7">
    <source>
        <dbReference type="SAM" id="MobiDB-lite"/>
    </source>
</evidence>
<evidence type="ECO:0000313" key="10">
    <source>
        <dbReference type="Proteomes" id="UP000015100"/>
    </source>
</evidence>
<dbReference type="AlphaFoldDB" id="S8AGY6"/>
<keyword evidence="5 8" id="KW-1133">Transmembrane helix</keyword>
<sequence length="586" mass="65251">MKLLNNTIFNHFYRDERDEITPDHDPEKCMETPKQSDNAGDPNDPELQFGIKKVEAIATIWSRKELYGVYLWIWLIYCVLALQNQSAFSLLPYAYSAFNSHSLISTSAVIASIVGGVLHLPVGKVIDIWGRAEGFVIFAFFIVFGLVLLAATESVATYAAAYVFYQVGYTGAGYIMGVFVADTTTLRSRGLVYAYTSSPYLLTTFLSPKLAQAWLDHVTWQWGFGAFCIILPFVLGPFAAILFIKQNEATKTGLLKKSDSRRALVESLHYYAIEFDVIGMLILMTGCVLFLLPFNLVGSLSQSWQRSDIIAMIVVGLFLLIFFPFYEKFWAPKSFIPWTLLCDRTILGCCLTIGSVFFGYYSWDLYFSSFLQVVFDLDVARAGYVGNIYNIGSAFWSLLVGYLIRRTNRYKWLALLFVPVQLLGAGLMIYFRQPWQSIGYLVMCQIFIAFAGGTLVVCHEIAALAVGSHADVSMILALLYLASAIGGAMGGSVSGAIWQNTFPKVLYDALPEDLKGEAANIVYSLPTQLSYKMGSPGRHAIVYAYGVVQQRMCIAATAMAGLTFVSVWMWRDARLDGKKQVKGTVL</sequence>
<name>S8AGY6_DACHA</name>
<evidence type="ECO:0000256" key="8">
    <source>
        <dbReference type="SAM" id="Phobius"/>
    </source>
</evidence>
<feature type="transmembrane region" description="Helical" evidence="8">
    <location>
        <begin position="437"/>
        <end position="466"/>
    </location>
</feature>
<reference evidence="10" key="2">
    <citation type="submission" date="2013-04" db="EMBL/GenBank/DDBJ databases">
        <title>Genomic mechanisms accounting for the adaptation to parasitism in nematode-trapping fungi.</title>
        <authorList>
            <person name="Ahren D.G."/>
        </authorList>
    </citation>
    <scope>NUCLEOTIDE SEQUENCE [LARGE SCALE GENOMIC DNA]</scope>
    <source>
        <strain evidence="10">CBS 200.50</strain>
    </source>
</reference>
<feature type="transmembrane region" description="Helical" evidence="8">
    <location>
        <begin position="383"/>
        <end position="405"/>
    </location>
</feature>
<evidence type="ECO:0000256" key="4">
    <source>
        <dbReference type="ARBA" id="ARBA00022692"/>
    </source>
</evidence>
<dbReference type="PANTHER" id="PTHR23501:SF107">
    <property type="entry name" value="TRANSPORTER, PUTATIVE (AFU_ORTHOLOGUE AFUA_7G04730)-RELATED"/>
    <property type="match status" value="1"/>
</dbReference>
<comment type="subcellular location">
    <subcellularLocation>
        <location evidence="1">Membrane</location>
        <topology evidence="1">Multi-pass membrane protein</topology>
    </subcellularLocation>
</comment>
<protein>
    <recommendedName>
        <fullName evidence="11">Major facilitator superfamily (MFS) profile domain-containing protein</fullName>
    </recommendedName>
</protein>
<dbReference type="Pfam" id="PF07690">
    <property type="entry name" value="MFS_1"/>
    <property type="match status" value="1"/>
</dbReference>
<dbReference type="OrthoDB" id="4078873at2759"/>
<evidence type="ECO:0000313" key="9">
    <source>
        <dbReference type="EMBL" id="EPS40396.1"/>
    </source>
</evidence>
<feature type="transmembrane region" description="Helical" evidence="8">
    <location>
        <begin position="158"/>
        <end position="180"/>
    </location>
</feature>
<dbReference type="SUPFAM" id="SSF103473">
    <property type="entry name" value="MFS general substrate transporter"/>
    <property type="match status" value="1"/>
</dbReference>
<dbReference type="eggNOG" id="KOG0254">
    <property type="taxonomic scope" value="Eukaryota"/>
</dbReference>
<feature type="region of interest" description="Disordered" evidence="7">
    <location>
        <begin position="18"/>
        <end position="43"/>
    </location>
</feature>
<dbReference type="EMBL" id="AQGS01000405">
    <property type="protein sequence ID" value="EPS40396.1"/>
    <property type="molecule type" value="Genomic_DNA"/>
</dbReference>
<feature type="transmembrane region" description="Helical" evidence="8">
    <location>
        <begin position="192"/>
        <end position="210"/>
    </location>
</feature>
<feature type="transmembrane region" description="Helical" evidence="8">
    <location>
        <begin position="134"/>
        <end position="152"/>
    </location>
</feature>
<evidence type="ECO:0000256" key="5">
    <source>
        <dbReference type="ARBA" id="ARBA00022989"/>
    </source>
</evidence>
<dbReference type="InterPro" id="IPR011701">
    <property type="entry name" value="MFS"/>
</dbReference>
<dbReference type="OMA" id="EAIATIW"/>
<evidence type="ECO:0000256" key="3">
    <source>
        <dbReference type="ARBA" id="ARBA00022448"/>
    </source>
</evidence>
<proteinExistence type="inferred from homology"/>
<gene>
    <name evidence="9" type="ORF">H072_5795</name>
</gene>
<dbReference type="Proteomes" id="UP000015100">
    <property type="component" value="Unassembled WGS sequence"/>
</dbReference>
<feature type="transmembrane region" description="Helical" evidence="8">
    <location>
        <begin position="412"/>
        <end position="431"/>
    </location>
</feature>
<feature type="transmembrane region" description="Helical" evidence="8">
    <location>
        <begin position="548"/>
        <end position="570"/>
    </location>
</feature>
<keyword evidence="10" id="KW-1185">Reference proteome</keyword>